<feature type="compositionally biased region" description="Low complexity" evidence="1">
    <location>
        <begin position="172"/>
        <end position="187"/>
    </location>
</feature>
<evidence type="ECO:0008006" key="5">
    <source>
        <dbReference type="Google" id="ProtNLM"/>
    </source>
</evidence>
<accession>A0A6G1HYL2</accession>
<organism evidence="3 4">
    <name type="scientific">Trichodelitschia bisporula</name>
    <dbReference type="NCBI Taxonomy" id="703511"/>
    <lineage>
        <taxon>Eukaryota</taxon>
        <taxon>Fungi</taxon>
        <taxon>Dikarya</taxon>
        <taxon>Ascomycota</taxon>
        <taxon>Pezizomycotina</taxon>
        <taxon>Dothideomycetes</taxon>
        <taxon>Dothideomycetes incertae sedis</taxon>
        <taxon>Phaeotrichales</taxon>
        <taxon>Phaeotrichaceae</taxon>
        <taxon>Trichodelitschia</taxon>
    </lineage>
</organism>
<evidence type="ECO:0000313" key="3">
    <source>
        <dbReference type="EMBL" id="KAF2400927.1"/>
    </source>
</evidence>
<evidence type="ECO:0000313" key="4">
    <source>
        <dbReference type="Proteomes" id="UP000799640"/>
    </source>
</evidence>
<gene>
    <name evidence="3" type="ORF">EJ06DRAFT_521587</name>
</gene>
<protein>
    <recommendedName>
        <fullName evidence="5">PA14 domain-containing protein</fullName>
    </recommendedName>
</protein>
<reference evidence="3" key="1">
    <citation type="journal article" date="2020" name="Stud. Mycol.">
        <title>101 Dothideomycetes genomes: a test case for predicting lifestyles and emergence of pathogens.</title>
        <authorList>
            <person name="Haridas S."/>
            <person name="Albert R."/>
            <person name="Binder M."/>
            <person name="Bloem J."/>
            <person name="Labutti K."/>
            <person name="Salamov A."/>
            <person name="Andreopoulos B."/>
            <person name="Baker S."/>
            <person name="Barry K."/>
            <person name="Bills G."/>
            <person name="Bluhm B."/>
            <person name="Cannon C."/>
            <person name="Castanera R."/>
            <person name="Culley D."/>
            <person name="Daum C."/>
            <person name="Ezra D."/>
            <person name="Gonzalez J."/>
            <person name="Henrissat B."/>
            <person name="Kuo A."/>
            <person name="Liang C."/>
            <person name="Lipzen A."/>
            <person name="Lutzoni F."/>
            <person name="Magnuson J."/>
            <person name="Mondo S."/>
            <person name="Nolan M."/>
            <person name="Ohm R."/>
            <person name="Pangilinan J."/>
            <person name="Park H.-J."/>
            <person name="Ramirez L."/>
            <person name="Alfaro M."/>
            <person name="Sun H."/>
            <person name="Tritt A."/>
            <person name="Yoshinaga Y."/>
            <person name="Zwiers L.-H."/>
            <person name="Turgeon B."/>
            <person name="Goodwin S."/>
            <person name="Spatafora J."/>
            <person name="Crous P."/>
            <person name="Grigoriev I."/>
        </authorList>
    </citation>
    <scope>NUCLEOTIDE SEQUENCE</scope>
    <source>
        <strain evidence="3">CBS 262.69</strain>
    </source>
</reference>
<proteinExistence type="predicted"/>
<evidence type="ECO:0000256" key="2">
    <source>
        <dbReference type="SAM" id="SignalP"/>
    </source>
</evidence>
<dbReference type="AlphaFoldDB" id="A0A6G1HYL2"/>
<dbReference type="OrthoDB" id="3923993at2759"/>
<feature type="region of interest" description="Disordered" evidence="1">
    <location>
        <begin position="172"/>
        <end position="213"/>
    </location>
</feature>
<dbReference type="PROSITE" id="PS51257">
    <property type="entry name" value="PROKAR_LIPOPROTEIN"/>
    <property type="match status" value="1"/>
</dbReference>
<keyword evidence="2" id="KW-0732">Signal</keyword>
<name>A0A6G1HYL2_9PEZI</name>
<dbReference type="Proteomes" id="UP000799640">
    <property type="component" value="Unassembled WGS sequence"/>
</dbReference>
<dbReference type="EMBL" id="ML996694">
    <property type="protein sequence ID" value="KAF2400927.1"/>
    <property type="molecule type" value="Genomic_DNA"/>
</dbReference>
<sequence>MKTITLFLLPPFLVSCAPMEQESKNLQPRQVLSALANWAYGPAKAGVTLKKLAPELDPKATREFKMWGPYKLPASNSTHAAPGLSGGIKLDPNSDTLGGMVSPPCTDCTVLKAIANLAYKDGKQADVATGVYTHHIIMSQTKFGRKQLFMPLNPPKCPGGGMFGMNMGGMMSTSKSVPSPSSAALAHSHGRRQLPNGVNGTPKISTPSKGSAPASSSSWFDNLIPAVAVFVGGGGSAGSGSAFAARNSNVKSGVYITKSDTFQFTSEIVNYDPVDKEIFLTVDFEWVPGKIPGLLDVGMGALSVDDCFQPVGQFTPPKDRAITYKGAEWTVTEDGYFVDFTPHIHDGGVNIKVFVNGKEVCESRAVYGVQGGAAVIDGKKWETISAYTPCDKAIPFRKGDKVSMTSEYDLTKYRL</sequence>
<feature type="signal peptide" evidence="2">
    <location>
        <begin position="1"/>
        <end position="16"/>
    </location>
</feature>
<keyword evidence="4" id="KW-1185">Reference proteome</keyword>
<evidence type="ECO:0000256" key="1">
    <source>
        <dbReference type="SAM" id="MobiDB-lite"/>
    </source>
</evidence>
<feature type="chain" id="PRO_5026153028" description="PA14 domain-containing protein" evidence="2">
    <location>
        <begin position="17"/>
        <end position="415"/>
    </location>
</feature>